<dbReference type="EMBL" id="UINC01096450">
    <property type="protein sequence ID" value="SVC53340.1"/>
    <property type="molecule type" value="Genomic_DNA"/>
</dbReference>
<accession>A0A382MXV4</accession>
<dbReference type="AlphaFoldDB" id="A0A382MXV4"/>
<evidence type="ECO:0000313" key="1">
    <source>
        <dbReference type="EMBL" id="SVC53340.1"/>
    </source>
</evidence>
<feature type="non-terminal residue" evidence="1">
    <location>
        <position position="25"/>
    </location>
</feature>
<protein>
    <submittedName>
        <fullName evidence="1">Uncharacterized protein</fullName>
    </submittedName>
</protein>
<reference evidence="1" key="1">
    <citation type="submission" date="2018-05" db="EMBL/GenBank/DDBJ databases">
        <authorList>
            <person name="Lanie J.A."/>
            <person name="Ng W.-L."/>
            <person name="Kazmierczak K.M."/>
            <person name="Andrzejewski T.M."/>
            <person name="Davidsen T.M."/>
            <person name="Wayne K.J."/>
            <person name="Tettelin H."/>
            <person name="Glass J.I."/>
            <person name="Rusch D."/>
            <person name="Podicherti R."/>
            <person name="Tsui H.-C.T."/>
            <person name="Winkler M.E."/>
        </authorList>
    </citation>
    <scope>NUCLEOTIDE SEQUENCE</scope>
</reference>
<organism evidence="1">
    <name type="scientific">marine metagenome</name>
    <dbReference type="NCBI Taxonomy" id="408172"/>
    <lineage>
        <taxon>unclassified sequences</taxon>
        <taxon>metagenomes</taxon>
        <taxon>ecological metagenomes</taxon>
    </lineage>
</organism>
<sequence length="25" mass="2786">MDTNINLLDLSVSVLQEQLEDLGEP</sequence>
<proteinExistence type="predicted"/>
<gene>
    <name evidence="1" type="ORF">METZ01_LOCUS306194</name>
</gene>
<name>A0A382MXV4_9ZZZZ</name>